<keyword evidence="6" id="KW-0675">Receptor</keyword>
<dbReference type="SMART" id="SM00060">
    <property type="entry name" value="FN3"/>
    <property type="match status" value="2"/>
</dbReference>
<keyword evidence="7" id="KW-0325">Glycoprotein</keyword>
<keyword evidence="4" id="KW-0297">G-protein coupled receptor</keyword>
<feature type="transmembrane region" description="Helical" evidence="10">
    <location>
        <begin position="841"/>
        <end position="859"/>
    </location>
</feature>
<evidence type="ECO:0000259" key="11">
    <source>
        <dbReference type="PROSITE" id="PS50259"/>
    </source>
</evidence>
<keyword evidence="3 10" id="KW-1133">Transmembrane helix</keyword>
<evidence type="ECO:0000313" key="13">
    <source>
        <dbReference type="EMBL" id="GMH58863.1"/>
    </source>
</evidence>
<reference evidence="14" key="1">
    <citation type="journal article" date="2023" name="Commun. Biol.">
        <title>Genome analysis of Parmales, the sister group of diatoms, reveals the evolutionary specialization of diatoms from phago-mixotrophs to photoautotrophs.</title>
        <authorList>
            <person name="Ban H."/>
            <person name="Sato S."/>
            <person name="Yoshikawa S."/>
            <person name="Yamada K."/>
            <person name="Nakamura Y."/>
            <person name="Ichinomiya M."/>
            <person name="Sato N."/>
            <person name="Blanc-Mathieu R."/>
            <person name="Endo H."/>
            <person name="Kuwata A."/>
            <person name="Ogata H."/>
        </authorList>
    </citation>
    <scope>NUCLEOTIDE SEQUENCE [LARGE SCALE GENOMIC DNA]</scope>
    <source>
        <strain evidence="14">NIES 3701</strain>
    </source>
</reference>
<keyword evidence="5 10" id="KW-0472">Membrane</keyword>
<evidence type="ECO:0000256" key="6">
    <source>
        <dbReference type="ARBA" id="ARBA00023170"/>
    </source>
</evidence>
<gene>
    <name evidence="13" type="ORF">TrST_g5253</name>
</gene>
<evidence type="ECO:0000256" key="2">
    <source>
        <dbReference type="ARBA" id="ARBA00022692"/>
    </source>
</evidence>
<dbReference type="Pfam" id="PF00041">
    <property type="entry name" value="fn3"/>
    <property type="match status" value="1"/>
</dbReference>
<dbReference type="OrthoDB" id="207131at2759"/>
<comment type="caution">
    <text evidence="13">The sequence shown here is derived from an EMBL/GenBank/DDBJ whole genome shotgun (WGS) entry which is preliminary data.</text>
</comment>
<dbReference type="Gene3D" id="2.60.40.10">
    <property type="entry name" value="Immunoglobulins"/>
    <property type="match status" value="2"/>
</dbReference>
<evidence type="ECO:0000256" key="3">
    <source>
        <dbReference type="ARBA" id="ARBA00022989"/>
    </source>
</evidence>
<dbReference type="CDD" id="cd00063">
    <property type="entry name" value="FN3"/>
    <property type="match status" value="2"/>
</dbReference>
<keyword evidence="2 10" id="KW-0812">Transmembrane</keyword>
<evidence type="ECO:0000256" key="7">
    <source>
        <dbReference type="ARBA" id="ARBA00023180"/>
    </source>
</evidence>
<feature type="transmembrane region" description="Helical" evidence="10">
    <location>
        <begin position="871"/>
        <end position="895"/>
    </location>
</feature>
<evidence type="ECO:0000256" key="4">
    <source>
        <dbReference type="ARBA" id="ARBA00023040"/>
    </source>
</evidence>
<dbReference type="PROSITE" id="PS50259">
    <property type="entry name" value="G_PROTEIN_RECEP_F3_4"/>
    <property type="match status" value="1"/>
</dbReference>
<feature type="compositionally biased region" description="Low complexity" evidence="9">
    <location>
        <begin position="1161"/>
        <end position="1170"/>
    </location>
</feature>
<dbReference type="InterPro" id="IPR003961">
    <property type="entry name" value="FN3_dom"/>
</dbReference>
<feature type="transmembrane region" description="Helical" evidence="10">
    <location>
        <begin position="1017"/>
        <end position="1037"/>
    </location>
</feature>
<dbReference type="InterPro" id="IPR017978">
    <property type="entry name" value="GPCR_3_C"/>
</dbReference>
<protein>
    <recommendedName>
        <fullName evidence="15">G-protein coupled receptors family 3 profile domain-containing protein</fullName>
    </recommendedName>
</protein>
<dbReference type="PANTHER" id="PTHR10519:SF20">
    <property type="entry name" value="G-PROTEIN COUPLED RECEPTOR 156-RELATED"/>
    <property type="match status" value="1"/>
</dbReference>
<evidence type="ECO:0000313" key="14">
    <source>
        <dbReference type="Proteomes" id="UP001165085"/>
    </source>
</evidence>
<dbReference type="InterPro" id="IPR036116">
    <property type="entry name" value="FN3_sf"/>
</dbReference>
<feature type="transmembrane region" description="Helical" evidence="10">
    <location>
        <begin position="916"/>
        <end position="937"/>
    </location>
</feature>
<evidence type="ECO:0000259" key="12">
    <source>
        <dbReference type="PROSITE" id="PS50853"/>
    </source>
</evidence>
<dbReference type="PANTHER" id="PTHR10519">
    <property type="entry name" value="GABA-B RECEPTOR"/>
    <property type="match status" value="1"/>
</dbReference>
<keyword evidence="14" id="KW-1185">Reference proteome</keyword>
<keyword evidence="8" id="KW-0807">Transducer</keyword>
<dbReference type="GO" id="GO:0038039">
    <property type="term" value="C:G protein-coupled receptor heterodimeric complex"/>
    <property type="evidence" value="ECO:0007669"/>
    <property type="project" value="TreeGrafter"/>
</dbReference>
<evidence type="ECO:0000256" key="10">
    <source>
        <dbReference type="SAM" id="Phobius"/>
    </source>
</evidence>
<organism evidence="13 14">
    <name type="scientific">Triparma strigata</name>
    <dbReference type="NCBI Taxonomy" id="1606541"/>
    <lineage>
        <taxon>Eukaryota</taxon>
        <taxon>Sar</taxon>
        <taxon>Stramenopiles</taxon>
        <taxon>Ochrophyta</taxon>
        <taxon>Bolidophyceae</taxon>
        <taxon>Parmales</taxon>
        <taxon>Triparmaceae</taxon>
        <taxon>Triparma</taxon>
    </lineage>
</organism>
<feature type="domain" description="G-protein coupled receptors family 3 profile" evidence="11">
    <location>
        <begin position="804"/>
        <end position="1036"/>
    </location>
</feature>
<dbReference type="PROSITE" id="PS00652">
    <property type="entry name" value="TNFR_NGFR_1"/>
    <property type="match status" value="1"/>
</dbReference>
<evidence type="ECO:0008006" key="15">
    <source>
        <dbReference type="Google" id="ProtNLM"/>
    </source>
</evidence>
<proteinExistence type="predicted"/>
<feature type="compositionally biased region" description="Low complexity" evidence="9">
    <location>
        <begin position="1112"/>
        <end position="1130"/>
    </location>
</feature>
<evidence type="ECO:0000256" key="9">
    <source>
        <dbReference type="SAM" id="MobiDB-lite"/>
    </source>
</evidence>
<feature type="domain" description="Fibronectin type-III" evidence="12">
    <location>
        <begin position="509"/>
        <end position="614"/>
    </location>
</feature>
<dbReference type="Proteomes" id="UP001165085">
    <property type="component" value="Unassembled WGS sequence"/>
</dbReference>
<dbReference type="EMBL" id="BRXY01000055">
    <property type="protein sequence ID" value="GMH58863.1"/>
    <property type="molecule type" value="Genomic_DNA"/>
</dbReference>
<dbReference type="InterPro" id="IPR002455">
    <property type="entry name" value="GPCR3_GABA-B"/>
</dbReference>
<feature type="compositionally biased region" description="Basic and acidic residues" evidence="9">
    <location>
        <begin position="1149"/>
        <end position="1159"/>
    </location>
</feature>
<dbReference type="InterPro" id="IPR001368">
    <property type="entry name" value="TNFR/NGFR_Cys_rich_reg"/>
</dbReference>
<dbReference type="GO" id="GO:0004965">
    <property type="term" value="F:G protein-coupled GABA receptor activity"/>
    <property type="evidence" value="ECO:0007669"/>
    <property type="project" value="InterPro"/>
</dbReference>
<sequence>MFSGYIEEADKKALQLYNPTGLPVSTEDYAIVIKRFSTTGNVIGRFFIKAETDSDKVTIQPGGTVVMGSPNSGAEILAYLPNNNFFQTTTTLTYITGNDWILLVEYDKETDAYGKVLDVIGDSRTDGPWERLDENGNLMFDTENVALSNDRSAMLASHNDYSDTESVDYWWNATQWDESMTFDETSADLVGSYDWLSYHFSDLFTCTSHEECPSTGFCASSDSKCKLCADCVFDADGIGGTCPEKCPAVCHGAIPPATCPFCGASGAGGLKMPPSATGAITISKNATNLTWCSPQDYQDSDLSLTSEASVEVLITYFESPISEAEMYKKISTYKINPLSSEITKFGASSDCDHPYSVHLPQIDAYTKIHAEIKLYDECQQPLSSKSASVTSPPGPPTWFTSNNHDTRVEIVPSIVGSTSEVAALQWKKPLLNCGDCEIEYYEIYQKATDEGEYVRREESTQETVALLRDLTTGSAYTFKVVATVNKYGDSDKSPSSADFTVTAEVPDKPPLIYFERDRRTPYSSAKATVVVGSVNGAPIDSYTLEYWINQTDVTPARTTLVQIQTAPSVANNTFELNDLSENTPYVFRSKIENSIGSSEYSADFEYSTTKIKPTKILFVSDTEPKSYDDRDANTTWYNEYEITLKVTAGESSGNITQYALYSKILADGEDGNTCKNTLISEMNQQTENVEGSPSTYEMTDTRKVELRNNSYTLKICYCAEVFSEVGDSQKSDDCYFYSREDPVRSCRKDDYHFDTTFQEERLDCTGEIRELKFYIPSNNNCSQVEDLEPRDEMSCEYTPFFVSNGLAILAISGVGMLFCFGCLVFFIAYRNKPIIKVSQPVFLVTFSFSSLLANLWPVITLGPQTELSCALSATLPSCVFTIYFGALVVKLYRVYLLLFSDKAKQLKRIKVRARHVMGLLSVWIFFDLCVIIGWILISPLYEVDLVEPSNVDDVIPDLDQYNEVVQRSFTVYQCAFDENSKLFKGAFILSHITLVGTGVFYTLQLRGVQNKLAEKHVIGNIVQQSAVLTALCSIVIIPSSGVPVDVQNLFMFSCVMIATVSANLQMVISKIKEGLNTEVTADDFRISEHSHRISGQHDQGRDTDLSGNRGAVGSVRGSGNLRGGSSSAGNPSGVYRSGAGGGFQSTFKKKGEAGDKDTRTSGGNIEMGSIEEGGESGVFNQSNPMREAQEHNRK</sequence>
<evidence type="ECO:0000256" key="8">
    <source>
        <dbReference type="ARBA" id="ARBA00023224"/>
    </source>
</evidence>
<dbReference type="PROSITE" id="PS50853">
    <property type="entry name" value="FN3"/>
    <property type="match status" value="2"/>
</dbReference>
<comment type="subcellular location">
    <subcellularLocation>
        <location evidence="1">Membrane</location>
        <topology evidence="1">Multi-pass membrane protein</topology>
    </subcellularLocation>
</comment>
<evidence type="ECO:0000256" key="5">
    <source>
        <dbReference type="ARBA" id="ARBA00023136"/>
    </source>
</evidence>
<dbReference type="Pfam" id="PF00003">
    <property type="entry name" value="7tm_3"/>
    <property type="match status" value="1"/>
</dbReference>
<feature type="transmembrane region" description="Helical" evidence="10">
    <location>
        <begin position="805"/>
        <end position="829"/>
    </location>
</feature>
<name>A0A9W7DXW9_9STRA</name>
<dbReference type="InterPro" id="IPR013783">
    <property type="entry name" value="Ig-like_fold"/>
</dbReference>
<dbReference type="SUPFAM" id="SSF49265">
    <property type="entry name" value="Fibronectin type III"/>
    <property type="match status" value="2"/>
</dbReference>
<feature type="domain" description="Fibronectin type-III" evidence="12">
    <location>
        <begin position="408"/>
        <end position="505"/>
    </location>
</feature>
<evidence type="ECO:0000256" key="1">
    <source>
        <dbReference type="ARBA" id="ARBA00004141"/>
    </source>
</evidence>
<accession>A0A9W7DXW9</accession>
<dbReference type="AlphaFoldDB" id="A0A9W7DXW9"/>
<feature type="region of interest" description="Disordered" evidence="9">
    <location>
        <begin position="1088"/>
        <end position="1194"/>
    </location>
</feature>
<feature type="transmembrane region" description="Helical" evidence="10">
    <location>
        <begin position="986"/>
        <end position="1005"/>
    </location>
</feature>
<feature type="transmembrane region" description="Helical" evidence="10">
    <location>
        <begin position="1049"/>
        <end position="1068"/>
    </location>
</feature>